<dbReference type="InterPro" id="IPR011050">
    <property type="entry name" value="Pectin_lyase_fold/virulence"/>
</dbReference>
<feature type="chain" id="PRO_5047289965" description="Right handed beta helix domain-containing protein" evidence="1">
    <location>
        <begin position="29"/>
        <end position="1207"/>
    </location>
</feature>
<evidence type="ECO:0000313" key="3">
    <source>
        <dbReference type="Proteomes" id="UP000749040"/>
    </source>
</evidence>
<protein>
    <recommendedName>
        <fullName evidence="4">Right handed beta helix domain-containing protein</fullName>
    </recommendedName>
</protein>
<dbReference type="Gene3D" id="2.60.120.200">
    <property type="match status" value="3"/>
</dbReference>
<reference evidence="2 3" key="1">
    <citation type="submission" date="2021-01" db="EMBL/GenBank/DDBJ databases">
        <title>Streptomyces acididurans sp. nov., isolated from a peat swamp forest soil.</title>
        <authorList>
            <person name="Chantavorakit T."/>
            <person name="Duangmal K."/>
        </authorList>
    </citation>
    <scope>NUCLEOTIDE SEQUENCE [LARGE SCALE GENOMIC DNA]</scope>
    <source>
        <strain evidence="2 3">KK5PA1</strain>
    </source>
</reference>
<dbReference type="InterPro" id="IPR006626">
    <property type="entry name" value="PbH1"/>
</dbReference>
<dbReference type="SUPFAM" id="SSF49899">
    <property type="entry name" value="Concanavalin A-like lectins/glucanases"/>
    <property type="match status" value="3"/>
</dbReference>
<dbReference type="InterPro" id="IPR013320">
    <property type="entry name" value="ConA-like_dom_sf"/>
</dbReference>
<dbReference type="EMBL" id="JADKYB010000014">
    <property type="protein sequence ID" value="MBM9507816.1"/>
    <property type="molecule type" value="Genomic_DNA"/>
</dbReference>
<dbReference type="SMART" id="SM00710">
    <property type="entry name" value="PbH1"/>
    <property type="match status" value="5"/>
</dbReference>
<dbReference type="Gene3D" id="2.160.20.10">
    <property type="entry name" value="Single-stranded right-handed beta-helix, Pectin lyase-like"/>
    <property type="match status" value="1"/>
</dbReference>
<dbReference type="InterPro" id="IPR012334">
    <property type="entry name" value="Pectin_lyas_fold"/>
</dbReference>
<dbReference type="Proteomes" id="UP000749040">
    <property type="component" value="Unassembled WGS sequence"/>
</dbReference>
<dbReference type="RefSeq" id="WP_205359673.1">
    <property type="nucleotide sequence ID" value="NZ_JADKYB010000014.1"/>
</dbReference>
<organism evidence="2 3">
    <name type="scientific">Actinacidiphila acididurans</name>
    <dbReference type="NCBI Taxonomy" id="2784346"/>
    <lineage>
        <taxon>Bacteria</taxon>
        <taxon>Bacillati</taxon>
        <taxon>Actinomycetota</taxon>
        <taxon>Actinomycetes</taxon>
        <taxon>Kitasatosporales</taxon>
        <taxon>Streptomycetaceae</taxon>
        <taxon>Actinacidiphila</taxon>
    </lineage>
</organism>
<evidence type="ECO:0008006" key="4">
    <source>
        <dbReference type="Google" id="ProtNLM"/>
    </source>
</evidence>
<dbReference type="SUPFAM" id="SSF51126">
    <property type="entry name" value="Pectin lyase-like"/>
    <property type="match status" value="1"/>
</dbReference>
<proteinExistence type="predicted"/>
<gene>
    <name evidence="2" type="ORF">ITX44_25355</name>
</gene>
<keyword evidence="1" id="KW-0732">Signal</keyword>
<dbReference type="PANTHER" id="PTHR36453:SF1">
    <property type="entry name" value="RIGHT HANDED BETA HELIX DOMAIN-CONTAINING PROTEIN"/>
    <property type="match status" value="1"/>
</dbReference>
<dbReference type="PANTHER" id="PTHR36453">
    <property type="entry name" value="SECRETED PROTEIN-RELATED"/>
    <property type="match status" value="1"/>
</dbReference>
<accession>A0ABS2TWU7</accession>
<evidence type="ECO:0000256" key="1">
    <source>
        <dbReference type="SAM" id="SignalP"/>
    </source>
</evidence>
<keyword evidence="3" id="KW-1185">Reference proteome</keyword>
<feature type="signal peptide" evidence="1">
    <location>
        <begin position="1"/>
        <end position="28"/>
    </location>
</feature>
<name>A0ABS2TWU7_9ACTN</name>
<evidence type="ECO:0000313" key="2">
    <source>
        <dbReference type="EMBL" id="MBM9507816.1"/>
    </source>
</evidence>
<sequence>MVQRRTIRRGRLAAVTALGMILTLGAAAGTLVPAATAEAATPTTLYAAPAGSGTACTSAAPCSLDQAQAQVRFLDANMSGDIDVQLAGGTYRRTSTWAFTGADSASNGHRVVWEAAPGQTPVVTGGAQPTGWTRTDAAKNIWTARLPAGVTTRDLWIDGRRVPLAQDGALPAGTTQTSTGYVVPGTALQSLTDPGDLQFEYYPGNWVHDVCGVSSIGGDASSTTITMDQPCYDIARSSGYINLQLPRTVENNPSFLSGPDQWAFNSATGTIWLIPPAGVDPTSADVEAGSLATLVSLDGTESAPVTGVTFSGITFADTTWPAVDTSYGFPEIQADVMFPDASCATEFSPASFVGDTGGSSHDGLPFGACNVTMPASVEVHAGHGIQLLGDTFTDLGTAGVTYDGGTQGSQITGNKLTDVGGNGIQIGSVAHPNQSDAALVDSNDTVSDNYVNAAAAEYQGGVGIWSGYAAGLTIAHNSIENLNYTGISTGWGWGSLDTLPTVDSGLQVVDNYVSDTNHARSDGGALYNLGPQPGGVMSGNHLTDPGSTSTFAMYLDQGSSGWALSDNVADNFSIPTFDNRNTWDPCHTMTITDTYISGGLMNGGSCVTTTGTVTDLTGVPALRIENNAGLEAAYRDLAGVSAPFRTYATGDADFGQDTGGYTVDAAGADVWQGTDQYGAVYLPAALGTGSTATVKVSALDATSTGAQAGLMVRDSIPGAGTALGYAALAVTGSGVSLRWDGDSSGGLDQHIDAATAGAPQWLRITRAGNQITGAWSADGATWHTVGTATPSGAQADEDIGMYAASGQAGVRGHAAFTGFSVTGPRLRSFTDTQATIADNTDTNTARNPAPYLIDAAGAGPWKSCCQQSDEYGALYEQGAAAAQSTMTVQVTAESDTNEWAMAGLMIRDDITAAPGSKGYAALAVTPGHGVALLTDSDGDGYLDQVQTGPATVTAPVWLRLTRNGNTVTGAYSEDETTWTTVGSSTLVGANATEDAGMFGTSFAPGVSGHAAFADFSVVGAPLQAFASTTASVFQSAGTDEIDASGAGPWHSCCQSTDQYAALYQPKAAGTANTTTVRVESQSNTNEWAMAGLMMRNDMTGAPGSLGYAALALTPGHGVSMFWDGDSSGYLDTVQSSAAQVTAPVWLRLVRNGSSLTGSYSTDDQNWTAVATVTLTGAQSTEDVGMYASAFQTGRTTQATFSGFGTVN</sequence>
<comment type="caution">
    <text evidence="2">The sequence shown here is derived from an EMBL/GenBank/DDBJ whole genome shotgun (WGS) entry which is preliminary data.</text>
</comment>